<dbReference type="Gene3D" id="3.10.490.10">
    <property type="entry name" value="Gamma-glutamyl cyclotransferase-like"/>
    <property type="match status" value="1"/>
</dbReference>
<dbReference type="Pfam" id="PF04752">
    <property type="entry name" value="ChaC"/>
    <property type="match status" value="1"/>
</dbReference>
<reference evidence="3 4" key="1">
    <citation type="submission" date="2020-04" db="EMBL/GenBank/DDBJ databases">
        <title>Molecular characterization of pseudomonads from Agaricus bisporus reveal novel blotch 2 pathogens in Western Europe.</title>
        <authorList>
            <person name="Taparia T."/>
            <person name="Krijger M."/>
            <person name="Haynes E."/>
            <person name="Elpinstone J.G."/>
            <person name="Noble R."/>
            <person name="Van Der Wolf J."/>
        </authorList>
    </citation>
    <scope>NUCLEOTIDE SEQUENCE [LARGE SCALE GENOMIC DNA]</scope>
    <source>
        <strain evidence="3 4">IPO3737</strain>
    </source>
</reference>
<gene>
    <name evidence="3" type="ORF">HX876_18765</name>
</gene>
<dbReference type="GO" id="GO:0005737">
    <property type="term" value="C:cytoplasm"/>
    <property type="evidence" value="ECO:0007669"/>
    <property type="project" value="TreeGrafter"/>
</dbReference>
<dbReference type="GO" id="GO:0006751">
    <property type="term" value="P:glutathione catabolic process"/>
    <property type="evidence" value="ECO:0007669"/>
    <property type="project" value="InterPro"/>
</dbReference>
<organism evidence="3 4">
    <name type="scientific">Pseudomonas gingeri</name>
    <dbReference type="NCBI Taxonomy" id="117681"/>
    <lineage>
        <taxon>Bacteria</taxon>
        <taxon>Pseudomonadati</taxon>
        <taxon>Pseudomonadota</taxon>
        <taxon>Gammaproteobacteria</taxon>
        <taxon>Pseudomonadales</taxon>
        <taxon>Pseudomonadaceae</taxon>
        <taxon>Pseudomonas</taxon>
    </lineage>
</organism>
<keyword evidence="3" id="KW-0808">Transferase</keyword>
<dbReference type="Proteomes" id="UP000520592">
    <property type="component" value="Unassembled WGS sequence"/>
</dbReference>
<evidence type="ECO:0000313" key="4">
    <source>
        <dbReference type="Proteomes" id="UP000520592"/>
    </source>
</evidence>
<comment type="caution">
    <text evidence="3">The sequence shown here is derived from an EMBL/GenBank/DDBJ whole genome shotgun (WGS) entry which is preliminary data.</text>
</comment>
<dbReference type="GO" id="GO:0016740">
    <property type="term" value="F:transferase activity"/>
    <property type="evidence" value="ECO:0007669"/>
    <property type="project" value="UniProtKB-KW"/>
</dbReference>
<dbReference type="EC" id="4.3.2.7" evidence="1"/>
<dbReference type="PANTHER" id="PTHR12192">
    <property type="entry name" value="CATION TRANSPORT PROTEIN CHAC-RELATED"/>
    <property type="match status" value="1"/>
</dbReference>
<dbReference type="GO" id="GO:0061928">
    <property type="term" value="F:glutathione specific gamma-glutamylcyclotransferase activity"/>
    <property type="evidence" value="ECO:0007669"/>
    <property type="project" value="UniProtKB-EC"/>
</dbReference>
<dbReference type="InterPro" id="IPR006840">
    <property type="entry name" value="ChaC"/>
</dbReference>
<sequence length="215" mass="23749">MLTKHQITSGAYLENFGEVPKEIMWTLERIERSMRDTLATRPTSGDLWIFGYGSLLWNPLLSFAGQQPATLHGWHRSFCMRIIAGRATVETPGRMLALEPGGSTQGVAFRLTEQVAQEELLLLWIREMPTGAYRPLWAPLSLDDGTQVTALVFVAEPDHPLYEADARIESIAPFIAEASGPMGSNADYVHKLNRALCEVGFVDAYIDALSTGIAL</sequence>
<name>A0A7Y7YDJ8_9PSED</name>
<dbReference type="CDD" id="cd06661">
    <property type="entry name" value="GGCT_like"/>
    <property type="match status" value="1"/>
</dbReference>
<evidence type="ECO:0000256" key="2">
    <source>
        <dbReference type="ARBA" id="ARBA00023239"/>
    </source>
</evidence>
<dbReference type="EMBL" id="JACAQD010000022">
    <property type="protein sequence ID" value="NWC34433.1"/>
    <property type="molecule type" value="Genomic_DNA"/>
</dbReference>
<dbReference type="SUPFAM" id="SSF110857">
    <property type="entry name" value="Gamma-glutamyl cyclotransferase-like"/>
    <property type="match status" value="1"/>
</dbReference>
<proteinExistence type="predicted"/>
<dbReference type="PANTHER" id="PTHR12192:SF2">
    <property type="entry name" value="GLUTATHIONE-SPECIFIC GAMMA-GLUTAMYLCYCLOTRANSFERASE 2"/>
    <property type="match status" value="1"/>
</dbReference>
<dbReference type="InterPro" id="IPR036568">
    <property type="entry name" value="GGCT-like_sf"/>
</dbReference>
<dbReference type="InterPro" id="IPR013024">
    <property type="entry name" value="GGCT-like"/>
</dbReference>
<evidence type="ECO:0000256" key="1">
    <source>
        <dbReference type="ARBA" id="ARBA00012344"/>
    </source>
</evidence>
<keyword evidence="2" id="KW-0456">Lyase</keyword>
<dbReference type="AlphaFoldDB" id="A0A7Y7YDJ8"/>
<evidence type="ECO:0000313" key="3">
    <source>
        <dbReference type="EMBL" id="NWC34433.1"/>
    </source>
</evidence>
<accession>A0A7Y7YDJ8</accession>
<protein>
    <recommendedName>
        <fullName evidence="1">glutathione-specific gamma-glutamylcyclotransferase</fullName>
        <ecNumber evidence="1">4.3.2.7</ecNumber>
    </recommendedName>
</protein>